<keyword evidence="5" id="KW-1185">Reference proteome</keyword>
<dbReference type="Pfam" id="PF14031">
    <property type="entry name" value="D-ser_dehydrat"/>
    <property type="match status" value="1"/>
</dbReference>
<dbReference type="Gene3D" id="2.40.37.20">
    <property type="entry name" value="D-serine dehydratase-like domain"/>
    <property type="match status" value="1"/>
</dbReference>
<dbReference type="Pfam" id="PF01168">
    <property type="entry name" value="Ala_racemase_N"/>
    <property type="match status" value="1"/>
</dbReference>
<reference evidence="4 5" key="1">
    <citation type="submission" date="2016-10" db="EMBL/GenBank/DDBJ databases">
        <authorList>
            <person name="de Groot N.N."/>
        </authorList>
    </citation>
    <scope>NUCLEOTIDE SEQUENCE [LARGE SCALE GENOMIC DNA]</scope>
    <source>
        <strain evidence="4 5">ATCC 35022</strain>
    </source>
</reference>
<evidence type="ECO:0000256" key="2">
    <source>
        <dbReference type="ARBA" id="ARBA00023239"/>
    </source>
</evidence>
<dbReference type="Proteomes" id="UP000199071">
    <property type="component" value="Unassembled WGS sequence"/>
</dbReference>
<dbReference type="Gene3D" id="3.20.20.10">
    <property type="entry name" value="Alanine racemase"/>
    <property type="match status" value="1"/>
</dbReference>
<dbReference type="InterPro" id="IPR029066">
    <property type="entry name" value="PLP-binding_barrel"/>
</dbReference>
<dbReference type="AlphaFoldDB" id="A0A1G6E4X7"/>
<dbReference type="GO" id="GO:0008721">
    <property type="term" value="F:D-serine ammonia-lyase activity"/>
    <property type="evidence" value="ECO:0007669"/>
    <property type="project" value="TreeGrafter"/>
</dbReference>
<dbReference type="InterPro" id="IPR026956">
    <property type="entry name" value="D-ser_dehydrat-like_dom"/>
</dbReference>
<dbReference type="STRING" id="665467.SAMN02982931_04110"/>
<dbReference type="PANTHER" id="PTHR28004">
    <property type="entry name" value="ZGC:162816-RELATED"/>
    <property type="match status" value="1"/>
</dbReference>
<sequence length="365" mass="39122">MDILDYFTFEPVGARIDELETPVPIIDIDIVDRNLKRFQERCDKLGIANWPHIKTHKLVPLARYQVALGAKGITVQKLGEAEAMADGGIEDMLLTFNILGASKLKRLAALVRRVNMTVVADNPVVIHGLGEAGRDAGKDIGVLVECDTGARRNGAQTPAEAAALAKEIADTPGVVYKGLMTYPAPGTRLSTEAFLTEARDLIAKAGQETEIVSVGGSPDMWKDEGLDLATQYRAGTYVYFDRALIKAGACTFDDCALSVLTTIVSVPTPDRALIDAGSKALTMDLLGLEGYGVVHAMGDAPIYGLNEEHGYLDISKVDPKPAVGDLVRVTPNHVCPVSNLYDRVVFHRGDTVLGAVKVDARGAVQ</sequence>
<evidence type="ECO:0000259" key="3">
    <source>
        <dbReference type="SMART" id="SM01119"/>
    </source>
</evidence>
<proteinExistence type="inferred from homology"/>
<dbReference type="EMBL" id="FMXQ01000010">
    <property type="protein sequence ID" value="SDB52390.1"/>
    <property type="molecule type" value="Genomic_DNA"/>
</dbReference>
<keyword evidence="2" id="KW-0456">Lyase</keyword>
<gene>
    <name evidence="4" type="ORF">SAMN02982931_04110</name>
</gene>
<dbReference type="InterPro" id="IPR051466">
    <property type="entry name" value="D-amino_acid_metab_enzyme"/>
</dbReference>
<accession>A0A1G6E4X7</accession>
<evidence type="ECO:0000313" key="4">
    <source>
        <dbReference type="EMBL" id="SDB52390.1"/>
    </source>
</evidence>
<organism evidence="4 5">
    <name type="scientific">Bauldia litoralis</name>
    <dbReference type="NCBI Taxonomy" id="665467"/>
    <lineage>
        <taxon>Bacteria</taxon>
        <taxon>Pseudomonadati</taxon>
        <taxon>Pseudomonadota</taxon>
        <taxon>Alphaproteobacteria</taxon>
        <taxon>Hyphomicrobiales</taxon>
        <taxon>Kaistiaceae</taxon>
        <taxon>Bauldia</taxon>
    </lineage>
</organism>
<dbReference type="InterPro" id="IPR042208">
    <property type="entry name" value="D-ser_dehydrat-like_sf"/>
</dbReference>
<name>A0A1G6E4X7_9HYPH</name>
<comment type="similarity">
    <text evidence="1">Belongs to the DSD1 family.</text>
</comment>
<feature type="domain" description="D-serine dehydratase-like" evidence="3">
    <location>
        <begin position="256"/>
        <end position="348"/>
    </location>
</feature>
<dbReference type="RefSeq" id="WP_090879472.1">
    <property type="nucleotide sequence ID" value="NZ_FMXQ01000010.1"/>
</dbReference>
<evidence type="ECO:0000313" key="5">
    <source>
        <dbReference type="Proteomes" id="UP000199071"/>
    </source>
</evidence>
<dbReference type="GO" id="GO:0036088">
    <property type="term" value="P:D-serine catabolic process"/>
    <property type="evidence" value="ECO:0007669"/>
    <property type="project" value="TreeGrafter"/>
</dbReference>
<dbReference type="InterPro" id="IPR001608">
    <property type="entry name" value="Ala_racemase_N"/>
</dbReference>
<dbReference type="SUPFAM" id="SSF51419">
    <property type="entry name" value="PLP-binding barrel"/>
    <property type="match status" value="1"/>
</dbReference>
<dbReference type="SMART" id="SM01119">
    <property type="entry name" value="D-ser_dehydrat"/>
    <property type="match status" value="1"/>
</dbReference>
<protein>
    <submittedName>
        <fullName evidence="4">D-serine deaminase, pyridoxal phosphate-dependent</fullName>
    </submittedName>
</protein>
<dbReference type="PANTHER" id="PTHR28004:SF2">
    <property type="entry name" value="D-SERINE DEHYDRATASE"/>
    <property type="match status" value="1"/>
</dbReference>
<evidence type="ECO:0000256" key="1">
    <source>
        <dbReference type="ARBA" id="ARBA00005323"/>
    </source>
</evidence>
<dbReference type="OrthoDB" id="9772497at2"/>